<dbReference type="KEGG" id="amah:DLM_1012"/>
<dbReference type="GO" id="GO:0016746">
    <property type="term" value="F:acyltransferase activity"/>
    <property type="evidence" value="ECO:0007669"/>
    <property type="project" value="UniProtKB-KW"/>
</dbReference>
<keyword evidence="4 8" id="KW-0732">Signal</keyword>
<keyword evidence="3" id="KW-0808">Transferase</keyword>
<evidence type="ECO:0000313" key="10">
    <source>
        <dbReference type="Proteomes" id="UP000198290"/>
    </source>
</evidence>
<gene>
    <name evidence="9" type="ORF">DLM_1012</name>
</gene>
<name>A0A3G9GEX1_9NEIS</name>
<dbReference type="SUPFAM" id="SSF56925">
    <property type="entry name" value="OMPA-like"/>
    <property type="match status" value="1"/>
</dbReference>
<dbReference type="STRING" id="332411.VI06_16995"/>
<evidence type="ECO:0000256" key="7">
    <source>
        <dbReference type="ARBA" id="ARBA00023315"/>
    </source>
</evidence>
<reference evidence="10" key="3">
    <citation type="journal article" date="2017" name="Plant Physiol. Biochem.">
        <title>Differential oxidative and antioxidative response of duckweed Lemna minor toward plant growth promoting/inhibiting bacteria.</title>
        <authorList>
            <person name="Ishizawa H."/>
            <person name="Kuroda M."/>
            <person name="Morikawa M."/>
            <person name="Ike M."/>
        </authorList>
    </citation>
    <scope>NUCLEOTIDE SEQUENCE [LARGE SCALE GENOMIC DNA]</scope>
    <source>
        <strain evidence="10">H3</strain>
    </source>
</reference>
<evidence type="ECO:0000256" key="6">
    <source>
        <dbReference type="ARBA" id="ARBA00023237"/>
    </source>
</evidence>
<keyword evidence="6" id="KW-0998">Cell outer membrane</keyword>
<organism evidence="9 10">
    <name type="scientific">Aquitalea magnusonii</name>
    <dbReference type="NCBI Taxonomy" id="332411"/>
    <lineage>
        <taxon>Bacteria</taxon>
        <taxon>Pseudomonadati</taxon>
        <taxon>Pseudomonadota</taxon>
        <taxon>Betaproteobacteria</taxon>
        <taxon>Neisseriales</taxon>
        <taxon>Chromobacteriaceae</taxon>
        <taxon>Aquitalea</taxon>
    </lineage>
</organism>
<evidence type="ECO:0000313" key="9">
    <source>
        <dbReference type="EMBL" id="BBF84652.1"/>
    </source>
</evidence>
<dbReference type="GO" id="GO:0009279">
    <property type="term" value="C:cell outer membrane"/>
    <property type="evidence" value="ECO:0007669"/>
    <property type="project" value="UniProtKB-SubCell"/>
</dbReference>
<proteinExistence type="inferred from homology"/>
<keyword evidence="10" id="KW-1185">Reference proteome</keyword>
<reference evidence="9 10" key="2">
    <citation type="journal article" date="2017" name="Genome Announc.">
        <title>Draft genome sequence of Aquitalea magnusonii strain H3, a plant growth-promoting bacterium of duckweed Lemna minor.</title>
        <authorList>
            <person name="Ishizawa H."/>
            <person name="Kuroda M."/>
            <person name="Ike M."/>
        </authorList>
    </citation>
    <scope>NUCLEOTIDE SEQUENCE [LARGE SCALE GENOMIC DNA]</scope>
    <source>
        <strain evidence="9 10">H3</strain>
    </source>
</reference>
<dbReference type="Proteomes" id="UP000198290">
    <property type="component" value="Chromosome"/>
</dbReference>
<reference evidence="10" key="1">
    <citation type="journal article" date="2017" name="Biotechnol. Biofuels">
        <title>Evaluation of environmental bacterial communities as a factor affecting the growth of duckweed Lemna minor.</title>
        <authorList>
            <person name="Ishizawa H."/>
            <person name="Kuroda M."/>
            <person name="Morikawa M."/>
            <person name="Ike M."/>
        </authorList>
    </citation>
    <scope>NUCLEOTIDE SEQUENCE [LARGE SCALE GENOMIC DNA]</scope>
    <source>
        <strain evidence="10">H3</strain>
    </source>
</reference>
<accession>A0A3G9GEX1</accession>
<keyword evidence="5" id="KW-0472">Membrane</keyword>
<dbReference type="OrthoDB" id="9156803at2"/>
<dbReference type="InterPro" id="IPR009746">
    <property type="entry name" value="LipidA_acyl_PagP"/>
</dbReference>
<evidence type="ECO:0000256" key="3">
    <source>
        <dbReference type="ARBA" id="ARBA00022679"/>
    </source>
</evidence>
<evidence type="ECO:0000256" key="2">
    <source>
        <dbReference type="ARBA" id="ARBA00006368"/>
    </source>
</evidence>
<dbReference type="Gene3D" id="2.40.160.20">
    <property type="match status" value="1"/>
</dbReference>
<dbReference type="InterPro" id="IPR011250">
    <property type="entry name" value="OMP/PagP_B-barrel"/>
</dbReference>
<evidence type="ECO:0000256" key="5">
    <source>
        <dbReference type="ARBA" id="ARBA00023136"/>
    </source>
</evidence>
<evidence type="ECO:0000256" key="8">
    <source>
        <dbReference type="SAM" id="SignalP"/>
    </source>
</evidence>
<sequence>MPRLYRISIFMLSHTRLNTALALASVLSCSLATVAHADSLWDSARNEVQHVWDDGTLDAYLPLNTYHMRWAYTKQKIAEFNENPWGFGLGRSLRDDNDNWHALYAMAFLDSHKEVEPIVGYAYTHPFARAGEWRAEIGYTAFITSRTDTLHSFPFPGVLPLVGISYGKFTINSTYIPGGKGNGNVLFTFAHYHF</sequence>
<comment type="subcellular location">
    <subcellularLocation>
        <location evidence="1">Cell outer membrane</location>
    </subcellularLocation>
</comment>
<dbReference type="PROSITE" id="PS51257">
    <property type="entry name" value="PROKAR_LIPOPROTEIN"/>
    <property type="match status" value="1"/>
</dbReference>
<protein>
    <submittedName>
        <fullName evidence="9">Lipid A acylation protein PagP</fullName>
    </submittedName>
</protein>
<evidence type="ECO:0000256" key="4">
    <source>
        <dbReference type="ARBA" id="ARBA00022729"/>
    </source>
</evidence>
<feature type="chain" id="PRO_5018313836" evidence="8">
    <location>
        <begin position="38"/>
        <end position="194"/>
    </location>
</feature>
<dbReference type="Pfam" id="PF07017">
    <property type="entry name" value="PagP"/>
    <property type="match status" value="1"/>
</dbReference>
<dbReference type="EMBL" id="AP018823">
    <property type="protein sequence ID" value="BBF84652.1"/>
    <property type="molecule type" value="Genomic_DNA"/>
</dbReference>
<evidence type="ECO:0000256" key="1">
    <source>
        <dbReference type="ARBA" id="ARBA00004442"/>
    </source>
</evidence>
<keyword evidence="7" id="KW-0012">Acyltransferase</keyword>
<comment type="similarity">
    <text evidence="2">Belongs to the lipid A palmitoyltransferase family.</text>
</comment>
<dbReference type="AlphaFoldDB" id="A0A3G9GEX1"/>
<dbReference type="NCBIfam" id="NF008271">
    <property type="entry name" value="PRK11045.1"/>
    <property type="match status" value="1"/>
</dbReference>
<feature type="signal peptide" evidence="8">
    <location>
        <begin position="1"/>
        <end position="37"/>
    </location>
</feature>